<evidence type="ECO:0000259" key="2">
    <source>
        <dbReference type="PROSITE" id="PS50228"/>
    </source>
</evidence>
<evidence type="ECO:0000313" key="3">
    <source>
        <dbReference type="Proteomes" id="UP000515135"/>
    </source>
</evidence>
<evidence type="ECO:0000313" key="4">
    <source>
        <dbReference type="RefSeq" id="XP_019641097.1"/>
    </source>
</evidence>
<dbReference type="InterPro" id="IPR009291">
    <property type="entry name" value="Vps62"/>
</dbReference>
<reference evidence="4" key="1">
    <citation type="submission" date="2025-08" db="UniProtKB">
        <authorList>
            <consortium name="RefSeq"/>
        </authorList>
    </citation>
    <scope>IDENTIFICATION</scope>
    <source>
        <tissue evidence="4">Gonad</tissue>
    </source>
</reference>
<dbReference type="RefSeq" id="XP_019641097.1">
    <property type="nucleotide sequence ID" value="XM_019785538.1"/>
</dbReference>
<dbReference type="PANTHER" id="PTHR48174:SF5">
    <property type="entry name" value="VACUOLAR PROTEIN SORTING-ASSOCIATED PROTEIN 62"/>
    <property type="match status" value="1"/>
</dbReference>
<sequence length="535" mass="59530">METIAVSTEREGITTPKQTGSSENADEEAADIETISTFPVSRGFINAMYEGGSSEQGERPAIFTKDGGPDTECIDPGDNDSQVYHSINEDDIENQQKPDTVKQNGGQPTEKDTKLPSQRKRDDCMHTNTTYSSGVQDKETKFACWRTSLYLSCPEGEALSIDHANFGRTTTSIFCPCTTCDTNCRAANSLAVMKGACEGYQQCSVSANSLFFGDPCFGTQKYLEATYHCVKVIPVTNDQLGALVRKHAPKVWLAKGEKFNPSSIDFHLRNVKVHDGGRVYSSTPSTLPNCTEACYMSTAQPLPHPDSTLPFFSGEQIGPTRQPPVYAVIKRVNSITTDIFYWMFFPYNLGKKVCVGFRIKVFNACAGKYKTFGHRVGDWEHMTIRLVGKYPSSIYVHSPHKSAGIYTWEGASQTYRKDDDIVLTEGTHPILYSAYGGHKLWPCSGTHKHMTILRDKQQDETNKGTAWDTWKNVTSTMYRPDGGYTGSWTWMNFKGRWGNKEAGCDTIKNLGSQCTLNNGISIMTSMKEMKTDELD</sequence>
<gene>
    <name evidence="4" type="primary">LOC109482720</name>
</gene>
<dbReference type="InterPro" id="IPR000922">
    <property type="entry name" value="Lectin_gal-bd_dom"/>
</dbReference>
<feature type="compositionally biased region" description="Basic and acidic residues" evidence="1">
    <location>
        <begin position="109"/>
        <end position="125"/>
    </location>
</feature>
<protein>
    <submittedName>
        <fullName evidence="4">Uncharacterized protein LOC109482720</fullName>
    </submittedName>
</protein>
<proteinExistence type="predicted"/>
<dbReference type="GO" id="GO:0030246">
    <property type="term" value="F:carbohydrate binding"/>
    <property type="evidence" value="ECO:0007669"/>
    <property type="project" value="InterPro"/>
</dbReference>
<name>A0A6P5ACS7_BRABE</name>
<keyword evidence="3" id="KW-1185">Reference proteome</keyword>
<dbReference type="Pfam" id="PF02140">
    <property type="entry name" value="SUEL_Lectin"/>
    <property type="match status" value="1"/>
</dbReference>
<dbReference type="CDD" id="cd22827">
    <property type="entry name" value="Gal_Rha_Lectin_SUL-I-like"/>
    <property type="match status" value="1"/>
</dbReference>
<accession>A0A6P5ACS7</accession>
<dbReference type="KEGG" id="bbel:109482720"/>
<feature type="region of interest" description="Disordered" evidence="1">
    <location>
        <begin position="47"/>
        <end position="129"/>
    </location>
</feature>
<dbReference type="InterPro" id="IPR043159">
    <property type="entry name" value="Lectin_gal-bd_sf"/>
</dbReference>
<dbReference type="Gene3D" id="2.60.120.740">
    <property type="match status" value="1"/>
</dbReference>
<dbReference type="PANTHER" id="PTHR48174">
    <property type="entry name" value="DUF946 FAMILY PROTEIN"/>
    <property type="match status" value="1"/>
</dbReference>
<dbReference type="GeneID" id="109482720"/>
<dbReference type="AlphaFoldDB" id="A0A6P5ACS7"/>
<dbReference type="PROSITE" id="PS50228">
    <property type="entry name" value="SUEL_LECTIN"/>
    <property type="match status" value="1"/>
</dbReference>
<feature type="domain" description="SUEL-type lectin" evidence="2">
    <location>
        <begin position="143"/>
        <end position="230"/>
    </location>
</feature>
<dbReference type="FunFam" id="2.60.120.740:FF:000001">
    <property type="entry name" value="Adhesion G protein-coupled receptor L2"/>
    <property type="match status" value="1"/>
</dbReference>
<organism evidence="3 4">
    <name type="scientific">Branchiostoma belcheri</name>
    <name type="common">Amphioxus</name>
    <dbReference type="NCBI Taxonomy" id="7741"/>
    <lineage>
        <taxon>Eukaryota</taxon>
        <taxon>Metazoa</taxon>
        <taxon>Chordata</taxon>
        <taxon>Cephalochordata</taxon>
        <taxon>Leptocardii</taxon>
        <taxon>Amphioxiformes</taxon>
        <taxon>Branchiostomatidae</taxon>
        <taxon>Branchiostoma</taxon>
    </lineage>
</organism>
<feature type="region of interest" description="Disordered" evidence="1">
    <location>
        <begin position="1"/>
        <end position="29"/>
    </location>
</feature>
<dbReference type="Pfam" id="PF06101">
    <property type="entry name" value="Vps62"/>
    <property type="match status" value="1"/>
</dbReference>
<evidence type="ECO:0000256" key="1">
    <source>
        <dbReference type="SAM" id="MobiDB-lite"/>
    </source>
</evidence>
<dbReference type="OrthoDB" id="188042at2759"/>
<dbReference type="Proteomes" id="UP000515135">
    <property type="component" value="Unplaced"/>
</dbReference>